<feature type="coiled-coil region" evidence="7">
    <location>
        <begin position="487"/>
        <end position="710"/>
    </location>
</feature>
<evidence type="ECO:0000256" key="4">
    <source>
        <dbReference type="ARBA" id="ARBA00022840"/>
    </source>
</evidence>
<feature type="region of interest" description="Disordered" evidence="8">
    <location>
        <begin position="266"/>
        <end position="304"/>
    </location>
</feature>
<dbReference type="EMBL" id="LK023316">
    <property type="protein sequence ID" value="CDS05383.1"/>
    <property type="molecule type" value="Genomic_DNA"/>
</dbReference>
<dbReference type="PANTHER" id="PTHR47969">
    <property type="entry name" value="CHROMOSOME-ASSOCIATED KINESIN KIF4A-RELATED"/>
    <property type="match status" value="1"/>
</dbReference>
<evidence type="ECO:0000256" key="3">
    <source>
        <dbReference type="ARBA" id="ARBA00022741"/>
    </source>
</evidence>
<feature type="region of interest" description="Disordered" evidence="8">
    <location>
        <begin position="835"/>
        <end position="856"/>
    </location>
</feature>
<keyword evidence="2" id="KW-0963">Cytoplasm</keyword>
<sequence>MLLDLALRIRPLTERDRAQPRFASLSENDVLRAQDGSVHIVSQNKMFHFDHVFKPSCTQSEIFGTVGEKLVRKFVDGYNVTILAYGQTSSGKTYTMGTAQHYGSYDMEHEGIVPRAVSLLFDILQQNDTRSPSPTSSCSSASRPQSRMRPPGGSRLMMAPSSIQQRQQSKFRYTVKVSFIEIYNEELVDLLNPAPPNERPPITIREDTKGHIYWAGLREMTVHSADDVLSYLEQGTQNRATGSTDMNEKSSRSHAILSVTLRQERWADKSGGGGGNSRPVSPSPSLRGKRGANNNKPSGDGDGEWIITTSKFHFVDLAGSERLKRTAAEGDRRKEGININGGLLALGNVISVLGDPRKSNQHVPYRDSKLTRLLQDSLGGNATTLMIACVSPAEYNLPETLNTLQYASRARNIKNKVEKNEVEEWMTTDNIELLRTMVSNLKNELKAGGGTSSGVASKLSSPAAASPVPGANGVPELMATDDFDQVYQEQRMIIADLQRQVEELDGEASVTRERNRIVEEELKRLRQQGSANAEFQHLVEPVIEEYEKTMSKLESQHAMDRAAITHADVQIEEQQRKIEQCEIVMEDQEHLIREQQLTIQRLKKREEANEAHIRELEQRMAQSDAERANDEDVLSDLRTKVMRFQEMDETTERHIQELERQLAEANDAIVEMRNELRQVKSQKQLVESELEDLEKRYNALDHKYTAMVEDVDKTKSGGTSSRSSNSGDDQSTTTTLAGSSVSDDTAVGQKSLSPEDRKALIQQISRLQQNVFALQTQSEEREANARAKIQRLQEELDEALTDKDMAMQELSQFRQQMAKQGQYEEAVERLAISNSHDHHPAPSSPSHTNTSSPITSNMDMTSKYIMLHDQYTAQAERLDVAIEKIGALQAAQSVVSRKHAVLMRRVSDLDRQLAKQKQRVEDEMIKFEVDFDTHFQQKNSDMVAAVLGKAEHDLESFNATISKLEAKLQKTEMALAGNSYERDMEELMHKMDAMIIQPENIIQQQQQMLEEDRALMNEYNKVCS</sequence>
<organism evidence="10">
    <name type="scientific">Lichtheimia ramosa</name>
    <dbReference type="NCBI Taxonomy" id="688394"/>
    <lineage>
        <taxon>Eukaryota</taxon>
        <taxon>Fungi</taxon>
        <taxon>Fungi incertae sedis</taxon>
        <taxon>Mucoromycota</taxon>
        <taxon>Mucoromycotina</taxon>
        <taxon>Mucoromycetes</taxon>
        <taxon>Mucorales</taxon>
        <taxon>Lichtheimiaceae</taxon>
        <taxon>Lichtheimia</taxon>
    </lineage>
</organism>
<dbReference type="InterPro" id="IPR001752">
    <property type="entry name" value="Kinesin_motor_dom"/>
</dbReference>
<dbReference type="AlphaFoldDB" id="A0A077WE51"/>
<evidence type="ECO:0000256" key="2">
    <source>
        <dbReference type="ARBA" id="ARBA00022490"/>
    </source>
</evidence>
<dbReference type="Gene3D" id="1.10.287.1490">
    <property type="match status" value="1"/>
</dbReference>
<gene>
    <name evidence="10" type="ORF">LRAMOSA07912</name>
</gene>
<feature type="compositionally biased region" description="Low complexity" evidence="8">
    <location>
        <begin position="716"/>
        <end position="732"/>
    </location>
</feature>
<dbReference type="GO" id="GO:0008017">
    <property type="term" value="F:microtubule binding"/>
    <property type="evidence" value="ECO:0007669"/>
    <property type="project" value="InterPro"/>
</dbReference>
<dbReference type="GO" id="GO:0007052">
    <property type="term" value="P:mitotic spindle organization"/>
    <property type="evidence" value="ECO:0007669"/>
    <property type="project" value="TreeGrafter"/>
</dbReference>
<feature type="coiled-coil region" evidence="7">
    <location>
        <begin position="899"/>
        <end position="974"/>
    </location>
</feature>
<dbReference type="InterPro" id="IPR027417">
    <property type="entry name" value="P-loop_NTPase"/>
</dbReference>
<dbReference type="PROSITE" id="PS00411">
    <property type="entry name" value="KINESIN_MOTOR_1"/>
    <property type="match status" value="1"/>
</dbReference>
<dbReference type="GO" id="GO:0007018">
    <property type="term" value="P:microtubule-based movement"/>
    <property type="evidence" value="ECO:0007669"/>
    <property type="project" value="InterPro"/>
</dbReference>
<feature type="compositionally biased region" description="Low complexity" evidence="8">
    <location>
        <begin position="455"/>
        <end position="468"/>
    </location>
</feature>
<protein>
    <recommendedName>
        <fullName evidence="9">Kinesin motor domain-containing protein</fullName>
    </recommendedName>
</protein>
<evidence type="ECO:0000256" key="7">
    <source>
        <dbReference type="SAM" id="Coils"/>
    </source>
</evidence>
<dbReference type="OrthoDB" id="3176171at2759"/>
<proteinExistence type="inferred from homology"/>
<dbReference type="InterPro" id="IPR019821">
    <property type="entry name" value="Kinesin_motor_CS"/>
</dbReference>
<dbReference type="SUPFAM" id="SSF52540">
    <property type="entry name" value="P-loop containing nucleoside triphosphate hydrolases"/>
    <property type="match status" value="1"/>
</dbReference>
<feature type="coiled-coil region" evidence="7">
    <location>
        <begin position="757"/>
        <end position="816"/>
    </location>
</feature>
<comment type="similarity">
    <text evidence="6">Belongs to the TRAFAC class myosin-kinesin ATPase superfamily. Kinesin family.</text>
</comment>
<dbReference type="InterPro" id="IPR027640">
    <property type="entry name" value="Kinesin-like_fam"/>
</dbReference>
<dbReference type="GO" id="GO:0051231">
    <property type="term" value="P:spindle elongation"/>
    <property type="evidence" value="ECO:0007669"/>
    <property type="project" value="TreeGrafter"/>
</dbReference>
<feature type="compositionally biased region" description="Low complexity" evidence="8">
    <location>
        <begin position="130"/>
        <end position="147"/>
    </location>
</feature>
<feature type="binding site" evidence="6">
    <location>
        <begin position="86"/>
        <end position="93"/>
    </location>
    <ligand>
        <name>ATP</name>
        <dbReference type="ChEBI" id="CHEBI:30616"/>
    </ligand>
</feature>
<accession>A0A077WE51</accession>
<dbReference type="SMART" id="SM00129">
    <property type="entry name" value="KISc"/>
    <property type="match status" value="1"/>
</dbReference>
<keyword evidence="3 6" id="KW-0547">Nucleotide-binding</keyword>
<evidence type="ECO:0000256" key="6">
    <source>
        <dbReference type="PROSITE-ProRule" id="PRU00283"/>
    </source>
</evidence>
<dbReference type="PROSITE" id="PS50067">
    <property type="entry name" value="KINESIN_MOTOR_2"/>
    <property type="match status" value="1"/>
</dbReference>
<dbReference type="GO" id="GO:0005875">
    <property type="term" value="C:microtubule associated complex"/>
    <property type="evidence" value="ECO:0007669"/>
    <property type="project" value="TreeGrafter"/>
</dbReference>
<dbReference type="PRINTS" id="PR00380">
    <property type="entry name" value="KINESINHEAVY"/>
</dbReference>
<evidence type="ECO:0000259" key="9">
    <source>
        <dbReference type="PROSITE" id="PS50067"/>
    </source>
</evidence>
<keyword evidence="5 7" id="KW-0175">Coiled coil</keyword>
<dbReference type="GO" id="GO:0005737">
    <property type="term" value="C:cytoplasm"/>
    <property type="evidence" value="ECO:0007669"/>
    <property type="project" value="UniProtKB-SubCell"/>
</dbReference>
<dbReference type="GO" id="GO:0003777">
    <property type="term" value="F:microtubule motor activity"/>
    <property type="evidence" value="ECO:0007669"/>
    <property type="project" value="InterPro"/>
</dbReference>
<feature type="compositionally biased region" description="Polar residues" evidence="8">
    <location>
        <begin position="733"/>
        <end position="752"/>
    </location>
</feature>
<evidence type="ECO:0000313" key="10">
    <source>
        <dbReference type="EMBL" id="CDS05383.1"/>
    </source>
</evidence>
<evidence type="ECO:0000256" key="1">
    <source>
        <dbReference type="ARBA" id="ARBA00004496"/>
    </source>
</evidence>
<dbReference type="Pfam" id="PF00225">
    <property type="entry name" value="Kinesin"/>
    <property type="match status" value="1"/>
</dbReference>
<dbReference type="Gene3D" id="3.40.850.10">
    <property type="entry name" value="Kinesin motor domain"/>
    <property type="match status" value="1"/>
</dbReference>
<comment type="subcellular location">
    <subcellularLocation>
        <location evidence="1">Cytoplasm</location>
    </subcellularLocation>
</comment>
<evidence type="ECO:0000256" key="5">
    <source>
        <dbReference type="ARBA" id="ARBA00023054"/>
    </source>
</evidence>
<dbReference type="PANTHER" id="PTHR47969:SF15">
    <property type="entry name" value="CHROMOSOME-ASSOCIATED KINESIN KIF4A-RELATED"/>
    <property type="match status" value="1"/>
</dbReference>
<feature type="region of interest" description="Disordered" evidence="8">
    <location>
        <begin position="127"/>
        <end position="157"/>
    </location>
</feature>
<reference evidence="10" key="1">
    <citation type="journal article" date="2014" name="Genome Announc.">
        <title>De novo whole-genome sequence and genome annotation of Lichtheimia ramosa.</title>
        <authorList>
            <person name="Linde J."/>
            <person name="Schwartze V."/>
            <person name="Binder U."/>
            <person name="Lass-Florl C."/>
            <person name="Voigt K."/>
            <person name="Horn F."/>
        </authorList>
    </citation>
    <scope>NUCLEOTIDE SEQUENCE</scope>
    <source>
        <strain evidence="10">JMRC FSU:6197</strain>
    </source>
</reference>
<evidence type="ECO:0000256" key="8">
    <source>
        <dbReference type="SAM" id="MobiDB-lite"/>
    </source>
</evidence>
<feature type="domain" description="Kinesin motor" evidence="9">
    <location>
        <begin position="2"/>
        <end position="413"/>
    </location>
</feature>
<feature type="region of interest" description="Disordered" evidence="8">
    <location>
        <begin position="449"/>
        <end position="468"/>
    </location>
</feature>
<dbReference type="InterPro" id="IPR036961">
    <property type="entry name" value="Kinesin_motor_dom_sf"/>
</dbReference>
<keyword evidence="6" id="KW-0505">Motor protein</keyword>
<feature type="compositionally biased region" description="Low complexity" evidence="8">
    <location>
        <begin position="844"/>
        <end position="856"/>
    </location>
</feature>
<dbReference type="GO" id="GO:0005524">
    <property type="term" value="F:ATP binding"/>
    <property type="evidence" value="ECO:0007669"/>
    <property type="project" value="UniProtKB-UniRule"/>
</dbReference>
<keyword evidence="4 6" id="KW-0067">ATP-binding</keyword>
<feature type="region of interest" description="Disordered" evidence="8">
    <location>
        <begin position="711"/>
        <end position="754"/>
    </location>
</feature>
<name>A0A077WE51_9FUNG</name>